<reference evidence="1 2" key="1">
    <citation type="submission" date="2019-01" db="EMBL/GenBank/DDBJ databases">
        <title>Draft genome sequences of three monokaryotic isolates of the white-rot basidiomycete fungus Dichomitus squalens.</title>
        <authorList>
            <consortium name="DOE Joint Genome Institute"/>
            <person name="Lopez S.C."/>
            <person name="Andreopoulos B."/>
            <person name="Pangilinan J."/>
            <person name="Lipzen A."/>
            <person name="Riley R."/>
            <person name="Ahrendt S."/>
            <person name="Ng V."/>
            <person name="Barry K."/>
            <person name="Daum C."/>
            <person name="Grigoriev I.V."/>
            <person name="Hilden K.S."/>
            <person name="Makela M.R."/>
            <person name="de Vries R.P."/>
        </authorList>
    </citation>
    <scope>NUCLEOTIDE SEQUENCE [LARGE SCALE GENOMIC DNA]</scope>
    <source>
        <strain evidence="1 2">CBS 464.89</strain>
    </source>
</reference>
<name>A0A4V2K8Q2_9APHY</name>
<gene>
    <name evidence="1" type="ORF">BD310DRAFT_922273</name>
</gene>
<dbReference type="Proteomes" id="UP000292082">
    <property type="component" value="Unassembled WGS sequence"/>
</dbReference>
<evidence type="ECO:0000313" key="2">
    <source>
        <dbReference type="Proteomes" id="UP000292082"/>
    </source>
</evidence>
<sequence length="114" mass="12735">MPREAMMGQASSRSSLGEYIVSARRRSLWRGPRLTHPSRRRHTWRHAVRWPSNTRCSNVRLSGGELDAPCTDVEAKARLAAVVPCAFATGLSRCRRTFNSDATGRIGETSTYLC</sequence>
<organism evidence="1 2">
    <name type="scientific">Dichomitus squalens</name>
    <dbReference type="NCBI Taxonomy" id="114155"/>
    <lineage>
        <taxon>Eukaryota</taxon>
        <taxon>Fungi</taxon>
        <taxon>Dikarya</taxon>
        <taxon>Basidiomycota</taxon>
        <taxon>Agaricomycotina</taxon>
        <taxon>Agaricomycetes</taxon>
        <taxon>Polyporales</taxon>
        <taxon>Polyporaceae</taxon>
        <taxon>Dichomitus</taxon>
    </lineage>
</organism>
<proteinExistence type="predicted"/>
<keyword evidence="2" id="KW-1185">Reference proteome</keyword>
<protein>
    <submittedName>
        <fullName evidence="1">Uncharacterized protein</fullName>
    </submittedName>
</protein>
<dbReference type="AlphaFoldDB" id="A0A4V2K8Q2"/>
<dbReference type="EMBL" id="ML145102">
    <property type="protein sequence ID" value="TBU60878.1"/>
    <property type="molecule type" value="Genomic_DNA"/>
</dbReference>
<evidence type="ECO:0000313" key="1">
    <source>
        <dbReference type="EMBL" id="TBU60878.1"/>
    </source>
</evidence>
<accession>A0A4V2K8Q2</accession>